<feature type="repeat" description="ANK" evidence="1">
    <location>
        <begin position="103"/>
        <end position="135"/>
    </location>
</feature>
<dbReference type="Pfam" id="PF00023">
    <property type="entry name" value="Ank"/>
    <property type="match status" value="1"/>
</dbReference>
<feature type="region of interest" description="Disordered" evidence="2">
    <location>
        <begin position="92"/>
        <end position="111"/>
    </location>
</feature>
<dbReference type="AlphaFoldDB" id="A0A2J8AJZ9"/>
<dbReference type="InterPro" id="IPR036770">
    <property type="entry name" value="Ankyrin_rpt-contain_sf"/>
</dbReference>
<keyword evidence="3" id="KW-0808">Transferase</keyword>
<dbReference type="EMBL" id="PGGS01000003">
    <property type="protein sequence ID" value="PNH12833.1"/>
    <property type="molecule type" value="Genomic_DNA"/>
</dbReference>
<dbReference type="Gene3D" id="1.25.40.20">
    <property type="entry name" value="Ankyrin repeat-containing domain"/>
    <property type="match status" value="1"/>
</dbReference>
<dbReference type="PANTHER" id="PTHR24118">
    <property type="entry name" value="POTE ANKYRIN DOMAIN"/>
    <property type="match status" value="1"/>
</dbReference>
<evidence type="ECO:0000313" key="3">
    <source>
        <dbReference type="EMBL" id="PNH12833.1"/>
    </source>
</evidence>
<evidence type="ECO:0000256" key="2">
    <source>
        <dbReference type="SAM" id="MobiDB-lite"/>
    </source>
</evidence>
<keyword evidence="3" id="KW-0418">Kinase</keyword>
<evidence type="ECO:0000313" key="4">
    <source>
        <dbReference type="Proteomes" id="UP000236333"/>
    </source>
</evidence>
<dbReference type="Proteomes" id="UP000236333">
    <property type="component" value="Unassembled WGS sequence"/>
</dbReference>
<reference evidence="3 4" key="1">
    <citation type="journal article" date="2017" name="Mol. Biol. Evol.">
        <title>The 4-celled Tetrabaena socialis nuclear genome reveals the essential components for genetic control of cell number at the origin of multicellularity in the volvocine lineage.</title>
        <authorList>
            <person name="Featherston J."/>
            <person name="Arakaki Y."/>
            <person name="Hanschen E.R."/>
            <person name="Ferris P.J."/>
            <person name="Michod R.E."/>
            <person name="Olson B.J.S.C."/>
            <person name="Nozaki H."/>
            <person name="Durand P.M."/>
        </authorList>
    </citation>
    <scope>NUCLEOTIDE SEQUENCE [LARGE SCALE GENOMIC DNA]</scope>
    <source>
        <strain evidence="3 4">NIES-571</strain>
    </source>
</reference>
<proteinExistence type="predicted"/>
<feature type="region of interest" description="Disordered" evidence="2">
    <location>
        <begin position="241"/>
        <end position="265"/>
    </location>
</feature>
<dbReference type="InterPro" id="IPR002110">
    <property type="entry name" value="Ankyrin_rpt"/>
</dbReference>
<dbReference type="SUPFAM" id="SSF48403">
    <property type="entry name" value="Ankyrin repeat"/>
    <property type="match status" value="1"/>
</dbReference>
<evidence type="ECO:0000256" key="1">
    <source>
        <dbReference type="PROSITE-ProRule" id="PRU00023"/>
    </source>
</evidence>
<dbReference type="PROSITE" id="PS50088">
    <property type="entry name" value="ANK_REPEAT"/>
    <property type="match status" value="3"/>
</dbReference>
<dbReference type="GO" id="GO:0016301">
    <property type="term" value="F:kinase activity"/>
    <property type="evidence" value="ECO:0007669"/>
    <property type="project" value="UniProtKB-KW"/>
</dbReference>
<keyword evidence="1" id="KW-0040">ANK repeat</keyword>
<accession>A0A2J8AJZ9</accession>
<protein>
    <submittedName>
        <fullName evidence="3">Kinase D-interacting substrate</fullName>
    </submittedName>
</protein>
<dbReference type="Pfam" id="PF12796">
    <property type="entry name" value="Ank_2"/>
    <property type="match status" value="1"/>
</dbReference>
<name>A0A2J8AJZ9_9CHLO</name>
<gene>
    <name evidence="3" type="ORF">TSOC_000203</name>
</gene>
<dbReference type="OrthoDB" id="3065869at2759"/>
<keyword evidence="4" id="KW-1185">Reference proteome</keyword>
<feature type="repeat" description="ANK" evidence="1">
    <location>
        <begin position="136"/>
        <end position="168"/>
    </location>
</feature>
<sequence length="294" mass="31281">MLLLSASRAALLRGPGQRRPAAAGRLSARRPLLRLLAAPQPHGQQRVGPAAAVEGGDTYDARPNVLKRALLAAANSPEEEGALREVEQLLRDPDTNPNVQDDEGYTPLLHASGRGHTKVVEALLRAGADVDARGPGGWTALQNASESGLTEMVEALLRAGADKDAKGVHGNTSLHWASEKGHPKVVEMLLRAGADKEAENNEGETPLDLALLWTSDHPCAWFEGSRLEYYNFLLESAAKQGDAPTDEMGKLKNADDYEQDGATPLDVARGEGRAEVVALLEGLPLGHVVLSKQA</sequence>
<dbReference type="PRINTS" id="PR01415">
    <property type="entry name" value="ANKYRIN"/>
</dbReference>
<dbReference type="PROSITE" id="PS50297">
    <property type="entry name" value="ANK_REP_REGION"/>
    <property type="match status" value="3"/>
</dbReference>
<comment type="caution">
    <text evidence="3">The sequence shown here is derived from an EMBL/GenBank/DDBJ whole genome shotgun (WGS) entry which is preliminary data.</text>
</comment>
<feature type="repeat" description="ANK" evidence="1">
    <location>
        <begin position="169"/>
        <end position="201"/>
    </location>
</feature>
<organism evidence="3 4">
    <name type="scientific">Tetrabaena socialis</name>
    <dbReference type="NCBI Taxonomy" id="47790"/>
    <lineage>
        <taxon>Eukaryota</taxon>
        <taxon>Viridiplantae</taxon>
        <taxon>Chlorophyta</taxon>
        <taxon>core chlorophytes</taxon>
        <taxon>Chlorophyceae</taxon>
        <taxon>CS clade</taxon>
        <taxon>Chlamydomonadales</taxon>
        <taxon>Tetrabaenaceae</taxon>
        <taxon>Tetrabaena</taxon>
    </lineage>
</organism>
<dbReference type="SMART" id="SM00248">
    <property type="entry name" value="ANK"/>
    <property type="match status" value="4"/>
</dbReference>
<dbReference type="PANTHER" id="PTHR24118:SF99">
    <property type="entry name" value="POTE ANKYRIN DOMAIN FAMILY MEMBER 3C-RELATED"/>
    <property type="match status" value="1"/>
</dbReference>